<dbReference type="EC" id="2.7.7.77" evidence="8"/>
<evidence type="ECO:0000313" key="10">
    <source>
        <dbReference type="EMBL" id="ABP62760.1"/>
    </source>
</evidence>
<protein>
    <recommendedName>
        <fullName evidence="8">Molybdenum cofactor guanylyltransferase</fullName>
        <shortName evidence="8">MoCo guanylyltransferase</shortName>
        <ecNumber evidence="8">2.7.7.77</ecNumber>
    </recommendedName>
    <alternativeName>
        <fullName evidence="8">GTP:molybdopterin guanylyltransferase</fullName>
    </alternativeName>
    <alternativeName>
        <fullName evidence="8">Mo-MPT guanylyltransferase</fullName>
    </alternativeName>
    <alternativeName>
        <fullName evidence="8">Molybdopterin guanylyltransferase</fullName>
    </alternativeName>
    <alternativeName>
        <fullName evidence="8">Molybdopterin-guanine dinucleotide synthase</fullName>
        <shortName evidence="8">MGD synthase</shortName>
    </alternativeName>
</protein>
<name>A0A9J9L0X7_ENT38</name>
<evidence type="ECO:0000256" key="1">
    <source>
        <dbReference type="ARBA" id="ARBA00022490"/>
    </source>
</evidence>
<evidence type="ECO:0000256" key="7">
    <source>
        <dbReference type="ARBA" id="ARBA00023150"/>
    </source>
</evidence>
<dbReference type="CDD" id="cd02503">
    <property type="entry name" value="MobA"/>
    <property type="match status" value="1"/>
</dbReference>
<dbReference type="NCBIfam" id="TIGR02665">
    <property type="entry name" value="molyb_mobA"/>
    <property type="match status" value="1"/>
</dbReference>
<dbReference type="Gene3D" id="3.90.550.10">
    <property type="entry name" value="Spore Coat Polysaccharide Biosynthesis Protein SpsA, Chain A"/>
    <property type="match status" value="1"/>
</dbReference>
<keyword evidence="11" id="KW-1185">Reference proteome</keyword>
<comment type="caution">
    <text evidence="8">Lacks conserved residue(s) required for the propagation of feature annotation.</text>
</comment>
<evidence type="ECO:0000256" key="3">
    <source>
        <dbReference type="ARBA" id="ARBA00022723"/>
    </source>
</evidence>
<evidence type="ECO:0000256" key="6">
    <source>
        <dbReference type="ARBA" id="ARBA00023134"/>
    </source>
</evidence>
<keyword evidence="3 8" id="KW-0479">Metal-binding</keyword>
<dbReference type="PANTHER" id="PTHR19136:SF81">
    <property type="entry name" value="MOLYBDENUM COFACTOR GUANYLYLTRANSFERASE"/>
    <property type="match status" value="1"/>
</dbReference>
<dbReference type="GO" id="GO:0046872">
    <property type="term" value="F:metal ion binding"/>
    <property type="evidence" value="ECO:0007669"/>
    <property type="project" value="UniProtKB-KW"/>
</dbReference>
<evidence type="ECO:0000256" key="5">
    <source>
        <dbReference type="ARBA" id="ARBA00022842"/>
    </source>
</evidence>
<comment type="subcellular location">
    <subcellularLocation>
        <location evidence="8">Cytoplasm</location>
    </subcellularLocation>
</comment>
<organism evidence="10 11">
    <name type="scientific">Enterobacter sp. (strain 638)</name>
    <dbReference type="NCBI Taxonomy" id="399742"/>
    <lineage>
        <taxon>Bacteria</taxon>
        <taxon>Pseudomonadati</taxon>
        <taxon>Pseudomonadota</taxon>
        <taxon>Gammaproteobacteria</taxon>
        <taxon>Enterobacterales</taxon>
        <taxon>Enterobacteriaceae</taxon>
        <taxon>Enterobacter</taxon>
    </lineage>
</organism>
<comment type="subunit">
    <text evidence="8">Monomer.</text>
</comment>
<evidence type="ECO:0000256" key="2">
    <source>
        <dbReference type="ARBA" id="ARBA00022679"/>
    </source>
</evidence>
<keyword evidence="4 8" id="KW-0547">Nucleotide-binding</keyword>
<dbReference type="Pfam" id="PF12804">
    <property type="entry name" value="NTP_transf_3"/>
    <property type="match status" value="1"/>
</dbReference>
<feature type="binding site" evidence="8">
    <location>
        <position position="48"/>
    </location>
    <ligand>
        <name>GTP</name>
        <dbReference type="ChEBI" id="CHEBI:37565"/>
    </ligand>
</feature>
<keyword evidence="6 8" id="KW-0342">GTP-binding</keyword>
<keyword evidence="7 8" id="KW-0501">Molybdenum cofactor biosynthesis</keyword>
<feature type="binding site" evidence="8">
    <location>
        <position position="124"/>
    </location>
    <ligand>
        <name>GTP</name>
        <dbReference type="ChEBI" id="CHEBI:37565"/>
    </ligand>
</feature>
<feature type="binding site" evidence="8">
    <location>
        <begin position="35"/>
        <end position="37"/>
    </location>
    <ligand>
        <name>GTP</name>
        <dbReference type="ChEBI" id="CHEBI:37565"/>
    </ligand>
</feature>
<dbReference type="AlphaFoldDB" id="A0A9J9L0X7"/>
<reference evidence="11" key="1">
    <citation type="journal article" date="2010" name="PLoS Genet.">
        <title>Genome sequence of the plant growth promoting endophytic bacterium Enterobacter sp. 638.</title>
        <authorList>
            <person name="Taghavi S."/>
            <person name="van der Lelie D."/>
            <person name="Hoffman A."/>
            <person name="Zhang Y.B."/>
            <person name="Walla M.D."/>
            <person name="Vangronsveld J."/>
            <person name="Newman L."/>
            <person name="Monchy S."/>
        </authorList>
    </citation>
    <scope>NUCLEOTIDE SEQUENCE [LARGE SCALE GENOMIC DNA]</scope>
    <source>
        <strain evidence="11">638</strain>
    </source>
</reference>
<dbReference type="SUPFAM" id="SSF53448">
    <property type="entry name" value="Nucleotide-diphospho-sugar transferases"/>
    <property type="match status" value="1"/>
</dbReference>
<dbReference type="InterPro" id="IPR013482">
    <property type="entry name" value="Molybde_CF_guanTrfase"/>
</dbReference>
<keyword evidence="1 8" id="KW-0963">Cytoplasm</keyword>
<evidence type="ECO:0000313" key="11">
    <source>
        <dbReference type="Proteomes" id="UP000000230"/>
    </source>
</evidence>
<dbReference type="InterPro" id="IPR029044">
    <property type="entry name" value="Nucleotide-diphossugar_trans"/>
</dbReference>
<dbReference type="GO" id="GO:0005525">
    <property type="term" value="F:GTP binding"/>
    <property type="evidence" value="ECO:0007669"/>
    <property type="project" value="UniProtKB-UniRule"/>
</dbReference>
<dbReference type="EMBL" id="CP000653">
    <property type="protein sequence ID" value="ABP62760.1"/>
    <property type="molecule type" value="Genomic_DNA"/>
</dbReference>
<evidence type="ECO:0000256" key="8">
    <source>
        <dbReference type="HAMAP-Rule" id="MF_00316"/>
    </source>
</evidence>
<comment type="cofactor">
    <cofactor evidence="8">
        <name>Mg(2+)</name>
        <dbReference type="ChEBI" id="CHEBI:18420"/>
    </cofactor>
</comment>
<sequence>MRCSFRLWEYVIRVNPTIKEAIFVNQCKEVLAVVLAGGRATRMGGRDKGLQELNGKPLWKHVADTLRKQVDAIAISANRHIDIYQQSGYPVYQDSLDGYPGPLAGMLSVMQQSECEWFLFCPCDTPFIPTCLAERLVSNRNNAPIVWVHDGERDHPTIALINRKLIAELKTYLASGERRVMMFMRQSGGHSVDFSDQKSAFINVNTPEDLRNIQGIV</sequence>
<dbReference type="PANTHER" id="PTHR19136">
    <property type="entry name" value="MOLYBDENUM COFACTOR GUANYLYLTRANSFERASE"/>
    <property type="match status" value="1"/>
</dbReference>
<dbReference type="Proteomes" id="UP000000230">
    <property type="component" value="Chromosome"/>
</dbReference>
<feature type="binding site" evidence="8">
    <location>
        <position position="124"/>
    </location>
    <ligand>
        <name>Mg(2+)</name>
        <dbReference type="ChEBI" id="CHEBI:18420"/>
    </ligand>
</feature>
<keyword evidence="5 8" id="KW-0460">Magnesium</keyword>
<dbReference type="HAMAP" id="MF_00316">
    <property type="entry name" value="MobA"/>
    <property type="match status" value="1"/>
</dbReference>
<evidence type="ECO:0000256" key="4">
    <source>
        <dbReference type="ARBA" id="ARBA00022741"/>
    </source>
</evidence>
<proteinExistence type="inferred from homology"/>
<keyword evidence="10" id="KW-0548">Nucleotidyltransferase</keyword>
<keyword evidence="2 8" id="KW-0808">Transferase</keyword>
<feature type="binding site" evidence="8">
    <location>
        <position position="94"/>
    </location>
    <ligand>
        <name>GTP</name>
        <dbReference type="ChEBI" id="CHEBI:37565"/>
    </ligand>
</feature>
<comment type="catalytic activity">
    <reaction evidence="8">
        <text>Mo-molybdopterin + GTP + H(+) = Mo-molybdopterin guanine dinucleotide + diphosphate</text>
        <dbReference type="Rhea" id="RHEA:34243"/>
        <dbReference type="ChEBI" id="CHEBI:15378"/>
        <dbReference type="ChEBI" id="CHEBI:33019"/>
        <dbReference type="ChEBI" id="CHEBI:37565"/>
        <dbReference type="ChEBI" id="CHEBI:71302"/>
        <dbReference type="ChEBI" id="CHEBI:71310"/>
        <dbReference type="EC" id="2.7.7.77"/>
    </reaction>
</comment>
<dbReference type="GO" id="GO:1902758">
    <property type="term" value="P:bis(molybdopterin guanine dinucleotide)molybdenum biosynthetic process"/>
    <property type="evidence" value="ECO:0007669"/>
    <property type="project" value="TreeGrafter"/>
</dbReference>
<feature type="domain" description="MobA-like NTP transferase" evidence="9">
    <location>
        <begin position="32"/>
        <end position="181"/>
    </location>
</feature>
<accession>A0A9J9L0X7</accession>
<comment type="similarity">
    <text evidence="8">Belongs to the MobA family.</text>
</comment>
<gene>
    <name evidence="8" type="primary">mobA</name>
    <name evidence="10" type="ordered locus">Ent638_4107</name>
</gene>
<dbReference type="InterPro" id="IPR025877">
    <property type="entry name" value="MobA-like_NTP_Trfase"/>
</dbReference>
<dbReference type="GO" id="GO:0061603">
    <property type="term" value="F:molybdenum cofactor guanylyltransferase activity"/>
    <property type="evidence" value="ECO:0007669"/>
    <property type="project" value="UniProtKB-EC"/>
</dbReference>
<comment type="domain">
    <text evidence="8">The N-terminal domain determines nucleotide recognition and specific binding, while the C-terminal domain determines the specific binding to the target protein.</text>
</comment>
<dbReference type="KEGG" id="ent:Ent638_4107"/>
<comment type="function">
    <text evidence="8">Transfers a GMP moiety from GTP to Mo-molybdopterin (Mo-MPT) cofactor (Moco or molybdenum cofactor) to form Mo-molybdopterin guanine dinucleotide (Mo-MGD) cofactor.</text>
</comment>
<evidence type="ECO:0000259" key="9">
    <source>
        <dbReference type="Pfam" id="PF12804"/>
    </source>
</evidence>
<dbReference type="GO" id="GO:0005737">
    <property type="term" value="C:cytoplasm"/>
    <property type="evidence" value="ECO:0007669"/>
    <property type="project" value="UniProtKB-SubCell"/>
</dbReference>